<accession>A0ABN3JYY1</accession>
<evidence type="ECO:0000256" key="1">
    <source>
        <dbReference type="SAM" id="MobiDB-lite"/>
    </source>
</evidence>
<dbReference type="PANTHER" id="PTHR36933:SF1">
    <property type="entry name" value="SLL0788 PROTEIN"/>
    <property type="match status" value="1"/>
</dbReference>
<dbReference type="PANTHER" id="PTHR36933">
    <property type="entry name" value="SLL0788 PROTEIN"/>
    <property type="match status" value="1"/>
</dbReference>
<gene>
    <name evidence="3" type="ORF">GCM10010191_70290</name>
</gene>
<proteinExistence type="predicted"/>
<dbReference type="Proteomes" id="UP001501231">
    <property type="component" value="Unassembled WGS sequence"/>
</dbReference>
<dbReference type="EMBL" id="BAAARW010000027">
    <property type="protein sequence ID" value="GAA2443669.1"/>
    <property type="molecule type" value="Genomic_DNA"/>
</dbReference>
<feature type="compositionally biased region" description="Low complexity" evidence="1">
    <location>
        <begin position="32"/>
        <end position="51"/>
    </location>
</feature>
<evidence type="ECO:0000313" key="4">
    <source>
        <dbReference type="Proteomes" id="UP001501231"/>
    </source>
</evidence>
<dbReference type="InterPro" id="IPR012347">
    <property type="entry name" value="Ferritin-like"/>
</dbReference>
<keyword evidence="4" id="KW-1185">Reference proteome</keyword>
<name>A0ABN3JYY1_9ACTN</name>
<dbReference type="Pfam" id="PF03713">
    <property type="entry name" value="DUF305"/>
    <property type="match status" value="1"/>
</dbReference>
<dbReference type="Gene3D" id="1.20.1260.10">
    <property type="match status" value="1"/>
</dbReference>
<sequence>MKHTIPFILTPVLAVTLAACGGGDKESGGAAGPSQATSSSAAPGAGQQAGQHNQEDVKFGQMMIPHHQQALEMAKAAKTKAAMPEVKKLAADIEKAQDPEIKQMTAWLTSWGASMPAPEMTGMDHGGMNDGGGMKAGEHGMMSAQDMQKLEKLSGMAYDKAFLEMMIKHHQGAVTMAKKQQTAGQFPAAKAMAGTIVTSQTAEIATMQGMLKKM</sequence>
<feature type="domain" description="DUF305" evidence="2">
    <location>
        <begin position="56"/>
        <end position="211"/>
    </location>
</feature>
<dbReference type="RefSeq" id="WP_344594903.1">
    <property type="nucleotide sequence ID" value="NZ_BAAARW010000027.1"/>
</dbReference>
<protein>
    <recommendedName>
        <fullName evidence="2">DUF305 domain-containing protein</fullName>
    </recommendedName>
</protein>
<feature type="region of interest" description="Disordered" evidence="1">
    <location>
        <begin position="25"/>
        <end position="53"/>
    </location>
</feature>
<comment type="caution">
    <text evidence="3">The sequence shown here is derived from an EMBL/GenBank/DDBJ whole genome shotgun (WGS) entry which is preliminary data.</text>
</comment>
<reference evidence="3 4" key="1">
    <citation type="journal article" date="2019" name="Int. J. Syst. Evol. Microbiol.">
        <title>The Global Catalogue of Microorganisms (GCM) 10K type strain sequencing project: providing services to taxonomists for standard genome sequencing and annotation.</title>
        <authorList>
            <consortium name="The Broad Institute Genomics Platform"/>
            <consortium name="The Broad Institute Genome Sequencing Center for Infectious Disease"/>
            <person name="Wu L."/>
            <person name="Ma J."/>
        </authorList>
    </citation>
    <scope>NUCLEOTIDE SEQUENCE [LARGE SCALE GENOMIC DNA]</scope>
    <source>
        <strain evidence="3 4">JCM 3325</strain>
    </source>
</reference>
<evidence type="ECO:0000313" key="3">
    <source>
        <dbReference type="EMBL" id="GAA2443669.1"/>
    </source>
</evidence>
<organism evidence="3 4">
    <name type="scientific">Actinomadura vinacea</name>
    <dbReference type="NCBI Taxonomy" id="115336"/>
    <lineage>
        <taxon>Bacteria</taxon>
        <taxon>Bacillati</taxon>
        <taxon>Actinomycetota</taxon>
        <taxon>Actinomycetes</taxon>
        <taxon>Streptosporangiales</taxon>
        <taxon>Thermomonosporaceae</taxon>
        <taxon>Actinomadura</taxon>
    </lineage>
</organism>
<dbReference type="InterPro" id="IPR005183">
    <property type="entry name" value="DUF305_CopM-like"/>
</dbReference>
<evidence type="ECO:0000259" key="2">
    <source>
        <dbReference type="Pfam" id="PF03713"/>
    </source>
</evidence>
<dbReference type="PROSITE" id="PS51257">
    <property type="entry name" value="PROKAR_LIPOPROTEIN"/>
    <property type="match status" value="1"/>
</dbReference>